<organism evidence="2 3">
    <name type="scientific">Clitoria ternatea</name>
    <name type="common">Butterfly pea</name>
    <dbReference type="NCBI Taxonomy" id="43366"/>
    <lineage>
        <taxon>Eukaryota</taxon>
        <taxon>Viridiplantae</taxon>
        <taxon>Streptophyta</taxon>
        <taxon>Embryophyta</taxon>
        <taxon>Tracheophyta</taxon>
        <taxon>Spermatophyta</taxon>
        <taxon>Magnoliopsida</taxon>
        <taxon>eudicotyledons</taxon>
        <taxon>Gunneridae</taxon>
        <taxon>Pentapetalae</taxon>
        <taxon>rosids</taxon>
        <taxon>fabids</taxon>
        <taxon>Fabales</taxon>
        <taxon>Fabaceae</taxon>
        <taxon>Papilionoideae</taxon>
        <taxon>50 kb inversion clade</taxon>
        <taxon>NPAAA clade</taxon>
        <taxon>indigoferoid/millettioid clade</taxon>
        <taxon>Phaseoleae</taxon>
        <taxon>Clitoria</taxon>
    </lineage>
</organism>
<protein>
    <submittedName>
        <fullName evidence="2">Uncharacterized protein</fullName>
    </submittedName>
</protein>
<proteinExistence type="predicted"/>
<comment type="caution">
    <text evidence="2">The sequence shown here is derived from an EMBL/GenBank/DDBJ whole genome shotgun (WGS) entry which is preliminary data.</text>
</comment>
<sequence>MCFLITKRTSYNTDDKQWCAIAEFDNAHESQKNKKQRESTCLLLLHHLSFPFLVISFHFTSANTLSLSLSLYP</sequence>
<name>A0AAN9JM11_CLITE</name>
<dbReference type="EMBL" id="JAYKXN010000003">
    <property type="protein sequence ID" value="KAK7300644.1"/>
    <property type="molecule type" value="Genomic_DNA"/>
</dbReference>
<keyword evidence="3" id="KW-1185">Reference proteome</keyword>
<evidence type="ECO:0000313" key="3">
    <source>
        <dbReference type="Proteomes" id="UP001359559"/>
    </source>
</evidence>
<gene>
    <name evidence="2" type="ORF">RJT34_11492</name>
</gene>
<accession>A0AAN9JM11</accession>
<evidence type="ECO:0000313" key="2">
    <source>
        <dbReference type="EMBL" id="KAK7300644.1"/>
    </source>
</evidence>
<keyword evidence="1" id="KW-0812">Transmembrane</keyword>
<dbReference type="AlphaFoldDB" id="A0AAN9JM11"/>
<keyword evidence="1" id="KW-0472">Membrane</keyword>
<evidence type="ECO:0000256" key="1">
    <source>
        <dbReference type="SAM" id="Phobius"/>
    </source>
</evidence>
<keyword evidence="1" id="KW-1133">Transmembrane helix</keyword>
<reference evidence="2 3" key="1">
    <citation type="submission" date="2024-01" db="EMBL/GenBank/DDBJ databases">
        <title>The genomes of 5 underutilized Papilionoideae crops provide insights into root nodulation and disease resistance.</title>
        <authorList>
            <person name="Yuan L."/>
        </authorList>
    </citation>
    <scope>NUCLEOTIDE SEQUENCE [LARGE SCALE GENOMIC DNA]</scope>
    <source>
        <strain evidence="2">LY-2023</strain>
        <tissue evidence="2">Leaf</tissue>
    </source>
</reference>
<dbReference type="Proteomes" id="UP001359559">
    <property type="component" value="Unassembled WGS sequence"/>
</dbReference>
<feature type="transmembrane region" description="Helical" evidence="1">
    <location>
        <begin position="41"/>
        <end position="59"/>
    </location>
</feature>